<name>A0A6C0LF64_9ZZZZ</name>
<dbReference type="EC" id="2.1.1.72" evidence="1"/>
<keyword evidence="5" id="KW-0680">Restriction system</keyword>
<dbReference type="PROSITE" id="PS00092">
    <property type="entry name" value="N6_MTASE"/>
    <property type="match status" value="1"/>
</dbReference>
<accession>A0A6C0LF64</accession>
<comment type="catalytic activity">
    <reaction evidence="7">
        <text>a 2'-deoxyadenosine in DNA + S-adenosyl-L-methionine = an N(6)-methyl-2'-deoxyadenosine in DNA + S-adenosyl-L-homocysteine + H(+)</text>
        <dbReference type="Rhea" id="RHEA:15197"/>
        <dbReference type="Rhea" id="RHEA-COMP:12418"/>
        <dbReference type="Rhea" id="RHEA-COMP:12419"/>
        <dbReference type="ChEBI" id="CHEBI:15378"/>
        <dbReference type="ChEBI" id="CHEBI:57856"/>
        <dbReference type="ChEBI" id="CHEBI:59789"/>
        <dbReference type="ChEBI" id="CHEBI:90615"/>
        <dbReference type="ChEBI" id="CHEBI:90616"/>
        <dbReference type="EC" id="2.1.1.72"/>
    </reaction>
</comment>
<evidence type="ECO:0000256" key="1">
    <source>
        <dbReference type="ARBA" id="ARBA00011900"/>
    </source>
</evidence>
<sequence length="406" mass="47296">MDKKEKRDNGIYFTPPDTIVRCLELIAKHKAGTAAFHNILEPSCGSCEFIEKVRVYYPHASITGIEYNKTIFESIKDKYANDSDDNGIIRIIEGDFLKTAIRERFDLIIGNPPYYVLPKAEVAKEYYNYFDGRPNIFLLFIIKSMTLLTDDGILSFILPKSFLNCLYYNKTRKHIYEEYTILSIEECDDTYIDTEQQTIIFIIQKKKEGFEGENSNRKYRLENLSDNYTIFGTHNVIKRLNELYIHATTLNALHFKVSVGNIVWNENKALLTDDPQKTRLIYSSDIINNTLCVKQYANSKKKNYINKSGFNEPLLVINRGYGVGNYNFEYSLINCGSHDGCGYIKEYLIENHLICIRYECEEENVDKYIQIYRSFGDERTSEFIKLYFGNNAINTTELSHILPIYM</sequence>
<dbReference type="PANTHER" id="PTHR33841">
    <property type="entry name" value="DNA METHYLTRANSFERASE YEEA-RELATED"/>
    <property type="match status" value="1"/>
</dbReference>
<keyword evidence="2" id="KW-0489">Methyltransferase</keyword>
<dbReference type="InterPro" id="IPR050953">
    <property type="entry name" value="N4_N6_ade-DNA_methylase"/>
</dbReference>
<keyword evidence="6" id="KW-0238">DNA-binding</keyword>
<evidence type="ECO:0000313" key="9">
    <source>
        <dbReference type="EMBL" id="QHU29097.1"/>
    </source>
</evidence>
<dbReference type="InterPro" id="IPR002052">
    <property type="entry name" value="DNA_methylase_N6_adenine_CS"/>
</dbReference>
<reference evidence="9" key="1">
    <citation type="journal article" date="2020" name="Nature">
        <title>Giant virus diversity and host interactions through global metagenomics.</title>
        <authorList>
            <person name="Schulz F."/>
            <person name="Roux S."/>
            <person name="Paez-Espino D."/>
            <person name="Jungbluth S."/>
            <person name="Walsh D.A."/>
            <person name="Denef V.J."/>
            <person name="McMahon K.D."/>
            <person name="Konstantinidis K.T."/>
            <person name="Eloe-Fadrosh E.A."/>
            <person name="Kyrpides N.C."/>
            <person name="Woyke T."/>
        </authorList>
    </citation>
    <scope>NUCLEOTIDE SEQUENCE</scope>
    <source>
        <strain evidence="9">GVMAG-M-3300027804-47</strain>
    </source>
</reference>
<dbReference type="SUPFAM" id="SSF53335">
    <property type="entry name" value="S-adenosyl-L-methionine-dependent methyltransferases"/>
    <property type="match status" value="1"/>
</dbReference>
<evidence type="ECO:0000256" key="3">
    <source>
        <dbReference type="ARBA" id="ARBA00022679"/>
    </source>
</evidence>
<evidence type="ECO:0000256" key="6">
    <source>
        <dbReference type="ARBA" id="ARBA00023125"/>
    </source>
</evidence>
<evidence type="ECO:0000256" key="4">
    <source>
        <dbReference type="ARBA" id="ARBA00022691"/>
    </source>
</evidence>
<dbReference type="CDD" id="cd02440">
    <property type="entry name" value="AdoMet_MTases"/>
    <property type="match status" value="1"/>
</dbReference>
<proteinExistence type="predicted"/>
<protein>
    <recommendedName>
        <fullName evidence="1">site-specific DNA-methyltransferase (adenine-specific)</fullName>
        <ecNumber evidence="1">2.1.1.72</ecNumber>
    </recommendedName>
</protein>
<dbReference type="PANTHER" id="PTHR33841:SF6">
    <property type="entry name" value="TYPE II METHYLTRANSFERASE M.HINDII"/>
    <property type="match status" value="1"/>
</dbReference>
<dbReference type="InterPro" id="IPR011639">
    <property type="entry name" value="MethylTrfase_TaqI-like_dom"/>
</dbReference>
<dbReference type="PRINTS" id="PR00507">
    <property type="entry name" value="N12N6MTFRASE"/>
</dbReference>
<dbReference type="GO" id="GO:0003677">
    <property type="term" value="F:DNA binding"/>
    <property type="evidence" value="ECO:0007669"/>
    <property type="project" value="UniProtKB-KW"/>
</dbReference>
<dbReference type="Pfam" id="PF07669">
    <property type="entry name" value="Eco57I"/>
    <property type="match status" value="1"/>
</dbReference>
<evidence type="ECO:0000256" key="7">
    <source>
        <dbReference type="ARBA" id="ARBA00047942"/>
    </source>
</evidence>
<feature type="domain" description="Type II methyltransferase M.TaqI-like" evidence="8">
    <location>
        <begin position="72"/>
        <end position="186"/>
    </location>
</feature>
<organism evidence="9">
    <name type="scientific">viral metagenome</name>
    <dbReference type="NCBI Taxonomy" id="1070528"/>
    <lineage>
        <taxon>unclassified sequences</taxon>
        <taxon>metagenomes</taxon>
        <taxon>organismal metagenomes</taxon>
    </lineage>
</organism>
<dbReference type="GO" id="GO:0009307">
    <property type="term" value="P:DNA restriction-modification system"/>
    <property type="evidence" value="ECO:0007669"/>
    <property type="project" value="UniProtKB-KW"/>
</dbReference>
<dbReference type="EMBL" id="MN740481">
    <property type="protein sequence ID" value="QHU29097.1"/>
    <property type="molecule type" value="Genomic_DNA"/>
</dbReference>
<keyword evidence="3" id="KW-0808">Transferase</keyword>
<dbReference type="AlphaFoldDB" id="A0A6C0LF64"/>
<dbReference type="GO" id="GO:0032259">
    <property type="term" value="P:methylation"/>
    <property type="evidence" value="ECO:0007669"/>
    <property type="project" value="UniProtKB-KW"/>
</dbReference>
<evidence type="ECO:0000256" key="5">
    <source>
        <dbReference type="ARBA" id="ARBA00022747"/>
    </source>
</evidence>
<keyword evidence="4" id="KW-0949">S-adenosyl-L-methionine</keyword>
<evidence type="ECO:0000256" key="2">
    <source>
        <dbReference type="ARBA" id="ARBA00022603"/>
    </source>
</evidence>
<dbReference type="Gene3D" id="3.40.50.150">
    <property type="entry name" value="Vaccinia Virus protein VP39"/>
    <property type="match status" value="1"/>
</dbReference>
<evidence type="ECO:0000259" key="8">
    <source>
        <dbReference type="Pfam" id="PF07669"/>
    </source>
</evidence>
<dbReference type="GO" id="GO:0009007">
    <property type="term" value="F:site-specific DNA-methyltransferase (adenine-specific) activity"/>
    <property type="evidence" value="ECO:0007669"/>
    <property type="project" value="UniProtKB-EC"/>
</dbReference>
<dbReference type="InterPro" id="IPR029063">
    <property type="entry name" value="SAM-dependent_MTases_sf"/>
</dbReference>